<dbReference type="GO" id="GO:0008115">
    <property type="term" value="F:sarcosine oxidase activity"/>
    <property type="evidence" value="ECO:0007669"/>
    <property type="project" value="TreeGrafter"/>
</dbReference>
<keyword evidence="9" id="KW-1185">Reference proteome</keyword>
<evidence type="ECO:0000256" key="6">
    <source>
        <dbReference type="SAM" id="MobiDB-lite"/>
    </source>
</evidence>
<dbReference type="EMBL" id="CABFOC020000013">
    <property type="protein sequence ID" value="CAH0045593.1"/>
    <property type="molecule type" value="Genomic_DNA"/>
</dbReference>
<evidence type="ECO:0000256" key="5">
    <source>
        <dbReference type="ARBA" id="ARBA00023002"/>
    </source>
</evidence>
<dbReference type="SUPFAM" id="SSF51905">
    <property type="entry name" value="FAD/NAD(P)-binding domain"/>
    <property type="match status" value="1"/>
</dbReference>
<evidence type="ECO:0000256" key="1">
    <source>
        <dbReference type="ARBA" id="ARBA00001974"/>
    </source>
</evidence>
<organism evidence="8 9">
    <name type="scientific">Clonostachys solani</name>
    <dbReference type="NCBI Taxonomy" id="160281"/>
    <lineage>
        <taxon>Eukaryota</taxon>
        <taxon>Fungi</taxon>
        <taxon>Dikarya</taxon>
        <taxon>Ascomycota</taxon>
        <taxon>Pezizomycotina</taxon>
        <taxon>Sordariomycetes</taxon>
        <taxon>Hypocreomycetidae</taxon>
        <taxon>Hypocreales</taxon>
        <taxon>Bionectriaceae</taxon>
        <taxon>Clonostachys</taxon>
    </lineage>
</organism>
<keyword evidence="4" id="KW-0274">FAD</keyword>
<dbReference type="Gene3D" id="3.50.50.60">
    <property type="entry name" value="FAD/NAD(P)-binding domain"/>
    <property type="match status" value="1"/>
</dbReference>
<dbReference type="GO" id="GO:0050660">
    <property type="term" value="F:flavin adenine dinucleotide binding"/>
    <property type="evidence" value="ECO:0007669"/>
    <property type="project" value="InterPro"/>
</dbReference>
<feature type="domain" description="FAD dependent oxidoreductase" evidence="7">
    <location>
        <begin position="12"/>
        <end position="391"/>
    </location>
</feature>
<dbReference type="Proteomes" id="UP000775872">
    <property type="component" value="Unassembled WGS sequence"/>
</dbReference>
<dbReference type="PANTHER" id="PTHR10961:SF26">
    <property type="entry name" value="L-SACCHAROPINE OXIDASE"/>
    <property type="match status" value="1"/>
</dbReference>
<accession>A0A9N9W5Z9</accession>
<protein>
    <recommendedName>
        <fullName evidence="7">FAD dependent oxidoreductase domain-containing protein</fullName>
    </recommendedName>
</protein>
<comment type="cofactor">
    <cofactor evidence="1">
        <name>FAD</name>
        <dbReference type="ChEBI" id="CHEBI:57692"/>
    </cofactor>
</comment>
<evidence type="ECO:0000256" key="4">
    <source>
        <dbReference type="ARBA" id="ARBA00022827"/>
    </source>
</evidence>
<dbReference type="AlphaFoldDB" id="A0A9N9W5Z9"/>
<keyword evidence="5" id="KW-0560">Oxidoreductase</keyword>
<dbReference type="InterPro" id="IPR045170">
    <property type="entry name" value="MTOX"/>
</dbReference>
<proteinExistence type="inferred from homology"/>
<gene>
    <name evidence="8" type="ORF">CSOL1703_00012219</name>
</gene>
<comment type="caution">
    <text evidence="8">The sequence shown here is derived from an EMBL/GenBank/DDBJ whole genome shotgun (WGS) entry which is preliminary data.</text>
</comment>
<dbReference type="Pfam" id="PF01266">
    <property type="entry name" value="DAO"/>
    <property type="match status" value="1"/>
</dbReference>
<feature type="compositionally biased region" description="Basic and acidic residues" evidence="6">
    <location>
        <begin position="307"/>
        <end position="317"/>
    </location>
</feature>
<dbReference type="OrthoDB" id="2219495at2759"/>
<evidence type="ECO:0000313" key="8">
    <source>
        <dbReference type="EMBL" id="CAH0045593.1"/>
    </source>
</evidence>
<dbReference type="Gene3D" id="3.30.9.10">
    <property type="entry name" value="D-Amino Acid Oxidase, subunit A, domain 2"/>
    <property type="match status" value="1"/>
</dbReference>
<feature type="region of interest" description="Disordered" evidence="6">
    <location>
        <begin position="292"/>
        <end position="317"/>
    </location>
</feature>
<dbReference type="InterPro" id="IPR036188">
    <property type="entry name" value="FAD/NAD-bd_sf"/>
</dbReference>
<comment type="similarity">
    <text evidence="2">Belongs to the MSOX/MTOX family.</text>
</comment>
<evidence type="ECO:0000256" key="2">
    <source>
        <dbReference type="ARBA" id="ARBA00010989"/>
    </source>
</evidence>
<name>A0A9N9W5Z9_9HYPO</name>
<reference evidence="8 9" key="2">
    <citation type="submission" date="2021-10" db="EMBL/GenBank/DDBJ databases">
        <authorList>
            <person name="Piombo E."/>
        </authorList>
    </citation>
    <scope>NUCLEOTIDE SEQUENCE [LARGE SCALE GENOMIC DNA]</scope>
</reference>
<evidence type="ECO:0000313" key="9">
    <source>
        <dbReference type="Proteomes" id="UP000775872"/>
    </source>
</evidence>
<reference evidence="9" key="1">
    <citation type="submission" date="2019-06" db="EMBL/GenBank/DDBJ databases">
        <authorList>
            <person name="Broberg M."/>
        </authorList>
    </citation>
    <scope>NUCLEOTIDE SEQUENCE [LARGE SCALE GENOMIC DNA]</scope>
</reference>
<evidence type="ECO:0000256" key="3">
    <source>
        <dbReference type="ARBA" id="ARBA00022630"/>
    </source>
</evidence>
<keyword evidence="3" id="KW-0285">Flavoprotein</keyword>
<dbReference type="GO" id="GO:0051698">
    <property type="term" value="F:saccharopine oxidase activity"/>
    <property type="evidence" value="ECO:0007669"/>
    <property type="project" value="TreeGrafter"/>
</dbReference>
<dbReference type="InterPro" id="IPR006076">
    <property type="entry name" value="FAD-dep_OxRdtase"/>
</dbReference>
<sequence length="693" mass="76464">MASSTPSKEDPILIVGAGTFGLSTAYELAHHGYQNITVLDRASEIPSPYSAGCDLNKIVRAEYEDPFYTDLALEAISAWQSPFFAPFYRPTGLVIANSAAASQRERDSLSKSFGSIEHNPKFPAGSLSQINSREDLQAAAPPLTGAAEGWTGYYNKFGGYARAGRAMKAMYDTCVARGVRFVLGPRDGHVTSLLFDGKRCLGARAASGRKHEASRTIVCLGADVARLIPQLGGQITAKAWSVAHIQLTREQARSLAGIPVVNCRDLGFFFEPDSDSGLVKLAAHRAGLTNYQPAAGGRNGQVSLPSHSKDDASRGIPRDDEDRIVRLIAETMPQFSHLPLVRKFICWCGDTVDSNFIIDFVPGTEAQSLMVFSGDSGHAFKMLPVAGRWARDVLERGEQTLARWKWKKDLKGGPDGIHWRPGGLEDLKDVKDWVPQTMTQNIPPLLCEILPSSSLAHISVQPDSLHYLLRLENTRKRPRISHLRELVQDHPPLILCPRAKGAQYEQRKDHGRFWRHPGEDPHDSRRKGLKGRREWLDPVHTGIQVYEGTQPLALGDLEQLRPVRGSVRRYLLSKVMQRPLHSVPSCPEGPNSLGVRRCHVSLASLDYQRTDLGDLLHQAAGADNGGVNLDLVVSCEPLARFEERLLLRYPPAHDVVCHEPGDTEPLEFVKHVETPRPENVADCAASLEMRHPG</sequence>
<evidence type="ECO:0000259" key="7">
    <source>
        <dbReference type="Pfam" id="PF01266"/>
    </source>
</evidence>
<dbReference type="PANTHER" id="PTHR10961">
    <property type="entry name" value="PEROXISOMAL SARCOSINE OXIDASE"/>
    <property type="match status" value="1"/>
</dbReference>